<dbReference type="Gene3D" id="1.10.260.40">
    <property type="entry name" value="lambda repressor-like DNA-binding domains"/>
    <property type="match status" value="1"/>
</dbReference>
<evidence type="ECO:0000313" key="2">
    <source>
        <dbReference type="Proteomes" id="UP000321389"/>
    </source>
</evidence>
<gene>
    <name evidence="1" type="ORF">FQ775_21790</name>
</gene>
<keyword evidence="2" id="KW-1185">Reference proteome</keyword>
<dbReference type="Proteomes" id="UP000321389">
    <property type="component" value="Chromosome"/>
</dbReference>
<name>A0A5B8L513_9HYPH</name>
<dbReference type="OrthoDB" id="7859023at2"/>
<proteinExistence type="predicted"/>
<sequence>MKKTIGKPFAHTRLVKFLDKRILELRPRKTQLEIAAEAGFNALNTLAMIKSGATKLPLDRVPAMAKALECDPTRLFMLAVEQQDSALARLHKEIFGTPVTANEVAWLEEIRSASDHSDPTLTTKAQKAIRGIFGK</sequence>
<dbReference type="RefSeq" id="WP_146301425.1">
    <property type="nucleotide sequence ID" value="NZ_CP042301.2"/>
</dbReference>
<organism evidence="1 2">
    <name type="scientific">Nitratireductor mangrovi</name>
    <dbReference type="NCBI Taxonomy" id="2599600"/>
    <lineage>
        <taxon>Bacteria</taxon>
        <taxon>Pseudomonadati</taxon>
        <taxon>Pseudomonadota</taxon>
        <taxon>Alphaproteobacteria</taxon>
        <taxon>Hyphomicrobiales</taxon>
        <taxon>Phyllobacteriaceae</taxon>
        <taxon>Nitratireductor</taxon>
    </lineage>
</organism>
<evidence type="ECO:0000313" key="1">
    <source>
        <dbReference type="EMBL" id="QDZ02790.1"/>
    </source>
</evidence>
<dbReference type="AlphaFoldDB" id="A0A5B8L513"/>
<reference evidence="1" key="1">
    <citation type="submission" date="2020-04" db="EMBL/GenBank/DDBJ databases">
        <title>Nitratireductor sp. nov. isolated from mangrove soil.</title>
        <authorList>
            <person name="Ye Y."/>
        </authorList>
    </citation>
    <scope>NUCLEOTIDE SEQUENCE</scope>
    <source>
        <strain evidence="1">SY7</strain>
    </source>
</reference>
<dbReference type="GO" id="GO:0003677">
    <property type="term" value="F:DNA binding"/>
    <property type="evidence" value="ECO:0007669"/>
    <property type="project" value="InterPro"/>
</dbReference>
<protein>
    <submittedName>
        <fullName evidence="1">Helix-turn-helix transcriptional regulator</fullName>
    </submittedName>
</protein>
<dbReference type="KEGG" id="niy:FQ775_21790"/>
<dbReference type="InterPro" id="IPR010982">
    <property type="entry name" value="Lambda_DNA-bd_dom_sf"/>
</dbReference>
<accession>A0A5B8L513</accession>
<dbReference type="EMBL" id="CP042301">
    <property type="protein sequence ID" value="QDZ02790.1"/>
    <property type="molecule type" value="Genomic_DNA"/>
</dbReference>